<dbReference type="Pfam" id="PF22936">
    <property type="entry name" value="Pol_BBD"/>
    <property type="match status" value="1"/>
</dbReference>
<dbReference type="OrthoDB" id="6779310at2759"/>
<dbReference type="Proteomes" id="UP000410492">
    <property type="component" value="Unassembled WGS sequence"/>
</dbReference>
<reference evidence="3 4" key="1">
    <citation type="submission" date="2019-01" db="EMBL/GenBank/DDBJ databases">
        <authorList>
            <person name="Sayadi A."/>
        </authorList>
    </citation>
    <scope>NUCLEOTIDE SEQUENCE [LARGE SCALE GENOMIC DNA]</scope>
</reference>
<feature type="domain" description="Retrovirus-related Pol polyprotein from transposon TNT 1-94-like beta-barrel" evidence="2">
    <location>
        <begin position="127"/>
        <end position="187"/>
    </location>
</feature>
<dbReference type="Pfam" id="PF14223">
    <property type="entry name" value="Retrotran_gag_2"/>
    <property type="match status" value="1"/>
</dbReference>
<dbReference type="InterPro" id="IPR054722">
    <property type="entry name" value="PolX-like_BBD"/>
</dbReference>
<accession>A0A653C8J9</accession>
<dbReference type="AlphaFoldDB" id="A0A653C8J9"/>
<proteinExistence type="predicted"/>
<evidence type="ECO:0000313" key="4">
    <source>
        <dbReference type="Proteomes" id="UP000410492"/>
    </source>
</evidence>
<dbReference type="EMBL" id="CAACVG010007170">
    <property type="protein sequence ID" value="VEN44023.1"/>
    <property type="molecule type" value="Genomic_DNA"/>
</dbReference>
<feature type="compositionally biased region" description="Low complexity" evidence="1">
    <location>
        <begin position="240"/>
        <end position="254"/>
    </location>
</feature>
<evidence type="ECO:0000313" key="3">
    <source>
        <dbReference type="EMBL" id="VEN44023.1"/>
    </source>
</evidence>
<feature type="region of interest" description="Disordered" evidence="1">
    <location>
        <begin position="225"/>
        <end position="254"/>
    </location>
</feature>
<organism evidence="3 4">
    <name type="scientific">Callosobruchus maculatus</name>
    <name type="common">Southern cowpea weevil</name>
    <name type="synonym">Pulse bruchid</name>
    <dbReference type="NCBI Taxonomy" id="64391"/>
    <lineage>
        <taxon>Eukaryota</taxon>
        <taxon>Metazoa</taxon>
        <taxon>Ecdysozoa</taxon>
        <taxon>Arthropoda</taxon>
        <taxon>Hexapoda</taxon>
        <taxon>Insecta</taxon>
        <taxon>Pterygota</taxon>
        <taxon>Neoptera</taxon>
        <taxon>Endopterygota</taxon>
        <taxon>Coleoptera</taxon>
        <taxon>Polyphaga</taxon>
        <taxon>Cucujiformia</taxon>
        <taxon>Chrysomeloidea</taxon>
        <taxon>Chrysomelidae</taxon>
        <taxon>Bruchinae</taxon>
        <taxon>Bruchini</taxon>
        <taxon>Callosobruchus</taxon>
    </lineage>
</organism>
<keyword evidence="4" id="KW-1185">Reference proteome</keyword>
<protein>
    <recommendedName>
        <fullName evidence="2">Retrovirus-related Pol polyprotein from transposon TNT 1-94-like beta-barrel domain-containing protein</fullName>
    </recommendedName>
</protein>
<sequence>MAINYMPSVPKLLGRDNYEEWAFAVENFFVLEGLLKCIDGTETDAGTIAKAKAKLVLTLDASLFVHVKQAATAKEIWEKLRPMYADTGFSRKIGLLHDKNTTQGNDRRLQGAFSAVFLSQQFNDSDWYIDSGASAHLTARNDWLYDISYENEVKEIMVANKTTVPVVCEGSIKTQPKKNRHKSYIEELLEDLRKGDVLLIPVLVGKWDLASRKLKFDGKIILPGPSSEAASLPGAGGGNSSCTASASAAEEQLS</sequence>
<evidence type="ECO:0000259" key="2">
    <source>
        <dbReference type="Pfam" id="PF22936"/>
    </source>
</evidence>
<evidence type="ECO:0000256" key="1">
    <source>
        <dbReference type="SAM" id="MobiDB-lite"/>
    </source>
</evidence>
<gene>
    <name evidence="3" type="ORF">CALMAC_LOCUS6977</name>
</gene>
<name>A0A653C8J9_CALMS</name>